<gene>
    <name evidence="2" type="ORF">HK415_12210</name>
</gene>
<dbReference type="Proteomes" id="UP000552954">
    <property type="component" value="Unassembled WGS sequence"/>
</dbReference>
<proteinExistence type="predicted"/>
<dbReference type="AlphaFoldDB" id="A0A849K5U4"/>
<dbReference type="RefSeq" id="WP_171559574.1">
    <property type="nucleotide sequence ID" value="NZ_JABFCS010000001.1"/>
</dbReference>
<keyword evidence="3" id="KW-1185">Reference proteome</keyword>
<evidence type="ECO:0000313" key="2">
    <source>
        <dbReference type="EMBL" id="NNU43758.1"/>
    </source>
</evidence>
<feature type="compositionally biased region" description="Low complexity" evidence="1">
    <location>
        <begin position="736"/>
        <end position="746"/>
    </location>
</feature>
<organism evidence="2 3">
    <name type="scientific">Ramlibacter montanisoli</name>
    <dbReference type="NCBI Taxonomy" id="2732512"/>
    <lineage>
        <taxon>Bacteria</taxon>
        <taxon>Pseudomonadati</taxon>
        <taxon>Pseudomonadota</taxon>
        <taxon>Betaproteobacteria</taxon>
        <taxon>Burkholderiales</taxon>
        <taxon>Comamonadaceae</taxon>
        <taxon>Ramlibacter</taxon>
    </lineage>
</organism>
<sequence length="810" mass="85088">MTGLFAFETNPTTAAMSVFEKIYDTVADKIIGKLTDKVIGDTLGVPEEPTASSSPGYKTWYDDNWGEDKPFALRLEATKKLWEITGSILEEAKKQGLIALDLKDYVKIDGAGFDTIGLDAAKGAIKAALVSWLKSQLPSGVSNYALLMGGGSALRGVLSGMIPAGEGRQLVQEVVAKFAGGGINLDKVTHNRLMVPSTAMNQPLLAFSIFAPYLSSPDAKLKITFKPTDMDPGLAAVPLAPIRLSPSIFQRLNYSVEVPDTFKGKAAMLEFEFVGIEVPDDIEFVGPGAVLGIARPATLDFLASQLVFLDDVRFSAGLEARIAAPIVEGGQARLDVTFAPADAAQPVQLFVAWKDGSAPESFTVPAGTTSHTFYHSYADDNPSGTAQDTLLVQVNATNVIGASTAQASLEISNVAPVVSGLALQDLRLDENSVAVLTGNFSDPALGNDGYTIKVDWGDGHETSATVLTLPSAGAPGTFRATHLYLDDKPSQGTALDTLPIRITATDDDGGIGTGATTIEIANKPPRIETLALDASTIAEGESAVLRGTISDDGWSDVHTVTVQWAGRALTVPVTSTGPGSGSFVVTIPIEDDDPSGSDGDDLRFDVRVEDDDTGQASDFLDLHVANVAPTMGVAVEAASIVEGDTARLLLTIADAGVNDSFELTVAWDDGVTQVFALPAGSSSYTVEREFLDDDPSETTSDVRSAVLTLKDDDGGVASDSASLTVSNAAPLPACSPISRSTPTSRSRCGRRGSTRACSTNSPSCGRSPMPPEPWWPGRTNSSRRCRLPCPGCTRRCSRSRTMTTARAATA</sequence>
<dbReference type="EMBL" id="JABFCS010000001">
    <property type="protein sequence ID" value="NNU43758.1"/>
    <property type="molecule type" value="Genomic_DNA"/>
</dbReference>
<comment type="caution">
    <text evidence="2">The sequence shown here is derived from an EMBL/GenBank/DDBJ whole genome shotgun (WGS) entry which is preliminary data.</text>
</comment>
<feature type="region of interest" description="Disordered" evidence="1">
    <location>
        <begin position="736"/>
        <end position="780"/>
    </location>
</feature>
<reference evidence="2 3" key="2">
    <citation type="submission" date="2020-06" db="EMBL/GenBank/DDBJ databases">
        <title>Ramlibacter rhizophilus sp. nov., isolated from rhizosphere soil of national flower Mugunghwa from South Korea.</title>
        <authorList>
            <person name="Zheng-Fei Y."/>
            <person name="Huan T."/>
        </authorList>
    </citation>
    <scope>NUCLEOTIDE SEQUENCE [LARGE SCALE GENOMIC DNA]</scope>
    <source>
        <strain evidence="2 3">B156</strain>
    </source>
</reference>
<evidence type="ECO:0000256" key="1">
    <source>
        <dbReference type="SAM" id="MobiDB-lite"/>
    </source>
</evidence>
<evidence type="ECO:0000313" key="3">
    <source>
        <dbReference type="Proteomes" id="UP000552954"/>
    </source>
</evidence>
<protein>
    <submittedName>
        <fullName evidence="2">Uncharacterized protein</fullName>
    </submittedName>
</protein>
<accession>A0A849K5U4</accession>
<name>A0A849K5U4_9BURK</name>
<reference evidence="2 3" key="1">
    <citation type="submission" date="2020-05" db="EMBL/GenBank/DDBJ databases">
        <authorList>
            <person name="Khan S.A."/>
            <person name="Jeon C.O."/>
            <person name="Chun B.H."/>
        </authorList>
    </citation>
    <scope>NUCLEOTIDE SEQUENCE [LARGE SCALE GENOMIC DNA]</scope>
    <source>
        <strain evidence="2 3">B156</strain>
    </source>
</reference>